<keyword evidence="2" id="KW-0413">Isomerase</keyword>
<accession>A0A1T5CHZ7</accession>
<name>A0A1T5CHZ7_9SPHN</name>
<dbReference type="GO" id="GO:0140098">
    <property type="term" value="F:catalytic activity, acting on RNA"/>
    <property type="evidence" value="ECO:0007669"/>
    <property type="project" value="UniProtKB-ARBA"/>
</dbReference>
<dbReference type="EMBL" id="FUYP01000010">
    <property type="protein sequence ID" value="SKB59115.1"/>
    <property type="molecule type" value="Genomic_DNA"/>
</dbReference>
<dbReference type="InterPro" id="IPR006145">
    <property type="entry name" value="PsdUridine_synth_RsuA/RluA"/>
</dbReference>
<dbReference type="OrthoDB" id="9807829at2"/>
<protein>
    <submittedName>
        <fullName evidence="4">tRNA pseudouridine32 synthase / 23S rRNA pseudouridine746 synthase</fullName>
    </submittedName>
</protein>
<dbReference type="Gene3D" id="3.30.2350.10">
    <property type="entry name" value="Pseudouridine synthase"/>
    <property type="match status" value="1"/>
</dbReference>
<dbReference type="CDD" id="cd02869">
    <property type="entry name" value="PseudoU_synth_RluA_like"/>
    <property type="match status" value="1"/>
</dbReference>
<dbReference type="InterPro" id="IPR050188">
    <property type="entry name" value="RluA_PseudoU_synthase"/>
</dbReference>
<dbReference type="Pfam" id="PF00849">
    <property type="entry name" value="PseudoU_synth_2"/>
    <property type="match status" value="1"/>
</dbReference>
<evidence type="ECO:0000313" key="5">
    <source>
        <dbReference type="Proteomes" id="UP000190044"/>
    </source>
</evidence>
<dbReference type="SUPFAM" id="SSF55120">
    <property type="entry name" value="Pseudouridine synthase"/>
    <property type="match status" value="1"/>
</dbReference>
<gene>
    <name evidence="4" type="ORF">SAMN06295937_101088</name>
</gene>
<dbReference type="GO" id="GO:0000455">
    <property type="term" value="P:enzyme-directed rRNA pseudouridine synthesis"/>
    <property type="evidence" value="ECO:0007669"/>
    <property type="project" value="TreeGrafter"/>
</dbReference>
<feature type="domain" description="Pseudouridine synthase RsuA/RluA-like" evidence="3">
    <location>
        <begin position="15"/>
        <end position="165"/>
    </location>
</feature>
<organism evidence="4 5">
    <name type="scientific">Sphingopyxis flava</name>
    <dbReference type="NCBI Taxonomy" id="1507287"/>
    <lineage>
        <taxon>Bacteria</taxon>
        <taxon>Pseudomonadati</taxon>
        <taxon>Pseudomonadota</taxon>
        <taxon>Alphaproteobacteria</taxon>
        <taxon>Sphingomonadales</taxon>
        <taxon>Sphingomonadaceae</taxon>
        <taxon>Sphingopyxis</taxon>
    </lineage>
</organism>
<dbReference type="RefSeq" id="WP_079638533.1">
    <property type="nucleotide sequence ID" value="NZ_FUYP01000010.1"/>
</dbReference>
<dbReference type="GO" id="GO:0003723">
    <property type="term" value="F:RNA binding"/>
    <property type="evidence" value="ECO:0007669"/>
    <property type="project" value="InterPro"/>
</dbReference>
<evidence type="ECO:0000259" key="3">
    <source>
        <dbReference type="Pfam" id="PF00849"/>
    </source>
</evidence>
<sequence length="231" mass="25139">MLLSDRILFLDGEAIVLDKPAGLPVDPPRDGSLSLENHLDSLRFGFKRWPLAVHRLDRDTSGCLLLARNPKAHGRFTRAFEERAVDKQYLAILDGVPESDGGTIDLPLAKISSAEAGWRMVGDPHGTQRGKAAVSHWEKLATVEGRSLLRFRPETGRTHQLRVHALEGLGFPLVGDPVYGLGNSATRTLLHAERLVVKRDPKPPIIAEAPFPDAFVALGFTEPAGAAPTRG</sequence>
<proteinExistence type="inferred from homology"/>
<dbReference type="PANTHER" id="PTHR21600:SF44">
    <property type="entry name" value="RIBOSOMAL LARGE SUBUNIT PSEUDOURIDINE SYNTHASE D"/>
    <property type="match status" value="1"/>
</dbReference>
<evidence type="ECO:0000256" key="2">
    <source>
        <dbReference type="ARBA" id="ARBA00023235"/>
    </source>
</evidence>
<evidence type="ECO:0000313" key="4">
    <source>
        <dbReference type="EMBL" id="SKB59115.1"/>
    </source>
</evidence>
<dbReference type="InterPro" id="IPR020103">
    <property type="entry name" value="PsdUridine_synth_cat_dom_sf"/>
</dbReference>
<evidence type="ECO:0000256" key="1">
    <source>
        <dbReference type="ARBA" id="ARBA00010876"/>
    </source>
</evidence>
<keyword evidence="5" id="KW-1185">Reference proteome</keyword>
<reference evidence="5" key="1">
    <citation type="submission" date="2017-02" db="EMBL/GenBank/DDBJ databases">
        <authorList>
            <person name="Varghese N."/>
            <person name="Submissions S."/>
        </authorList>
    </citation>
    <scope>NUCLEOTIDE SEQUENCE [LARGE SCALE GENOMIC DNA]</scope>
    <source>
        <strain evidence="5">R11H</strain>
    </source>
</reference>
<dbReference type="PANTHER" id="PTHR21600">
    <property type="entry name" value="MITOCHONDRIAL RNA PSEUDOURIDINE SYNTHASE"/>
    <property type="match status" value="1"/>
</dbReference>
<comment type="similarity">
    <text evidence="1">Belongs to the pseudouridine synthase RluA family.</text>
</comment>
<dbReference type="InterPro" id="IPR006224">
    <property type="entry name" value="PsdUridine_synth_RluA-like_CS"/>
</dbReference>
<dbReference type="Proteomes" id="UP000190044">
    <property type="component" value="Unassembled WGS sequence"/>
</dbReference>
<dbReference type="GO" id="GO:0009982">
    <property type="term" value="F:pseudouridine synthase activity"/>
    <property type="evidence" value="ECO:0007669"/>
    <property type="project" value="InterPro"/>
</dbReference>
<dbReference type="AlphaFoldDB" id="A0A1T5CHZ7"/>
<dbReference type="PROSITE" id="PS01129">
    <property type="entry name" value="PSI_RLU"/>
    <property type="match status" value="1"/>
</dbReference>